<dbReference type="EMBL" id="AJ965256">
    <property type="protein sequence ID" value="CAI83557.1"/>
    <property type="molecule type" value="Genomic_DNA"/>
</dbReference>
<keyword evidence="2" id="KW-1185">Reference proteome</keyword>
<dbReference type="Gene3D" id="1.10.10.10">
    <property type="entry name" value="Winged helix-like DNA-binding domain superfamily/Winged helix DNA-binding domain"/>
    <property type="match status" value="1"/>
</dbReference>
<protein>
    <submittedName>
        <fullName evidence="1">Transcriptional regulator, MarR family,probable</fullName>
    </submittedName>
</protein>
<dbReference type="AlphaFoldDB" id="A0A916KNI3"/>
<evidence type="ECO:0000313" key="1">
    <source>
        <dbReference type="EMBL" id="CAI83557.1"/>
    </source>
</evidence>
<organism evidence="1 2">
    <name type="scientific">Dehalococcoides mccartyi (strain CBDB1)</name>
    <dbReference type="NCBI Taxonomy" id="255470"/>
    <lineage>
        <taxon>Bacteria</taxon>
        <taxon>Bacillati</taxon>
        <taxon>Chloroflexota</taxon>
        <taxon>Dehalococcoidia</taxon>
        <taxon>Dehalococcoidales</taxon>
        <taxon>Dehalococcoidaceae</taxon>
        <taxon>Dehalococcoides</taxon>
    </lineage>
</organism>
<reference evidence="1 2" key="1">
    <citation type="journal article" date="2005" name="Nat. Biotechnol.">
        <title>Genome sequence of the chlorinated compound-respiring bacterium Dehalococcoides species strain CBDB1.</title>
        <authorList>
            <person name="Kube M."/>
            <person name="Beck A."/>
            <person name="Zinder S.H."/>
            <person name="Kuhl H."/>
            <person name="Reinhardt R."/>
            <person name="Adrian L."/>
        </authorList>
    </citation>
    <scope>NUCLEOTIDE SEQUENCE [LARGE SCALE GENOMIC DNA]</scope>
    <source>
        <strain evidence="1 2">CBDB1</strain>
    </source>
</reference>
<proteinExistence type="predicted"/>
<dbReference type="InterPro" id="IPR036388">
    <property type="entry name" value="WH-like_DNA-bd_sf"/>
</dbReference>
<accession>A0A916KNI3</accession>
<gene>
    <name evidence="1" type="primary">rdhR</name>
    <name evidence="1" type="ordered locus">cbdbA1534</name>
</gene>
<dbReference type="KEGG" id="deh:cbdbA1534"/>
<sequence length="162" mass="18849">MFLELLVKDYDIFDSDSYNLLTALVRTERIANRYAEKSTIRSPQIPHDQQYICDILGIFKTSTRSDFVRFLIREPSSVAQILGRMEEKGYIRKETLPGTRKLVFSLIEPEKLFNIGETDRVCNNIFSGLTQSEQDQLKNLLDKLFISVKDRLETEHYSSPFS</sequence>
<evidence type="ECO:0000313" key="2">
    <source>
        <dbReference type="Proteomes" id="UP000000433"/>
    </source>
</evidence>
<name>A0A916KNI3_DEHMC</name>
<dbReference type="InterPro" id="IPR036390">
    <property type="entry name" value="WH_DNA-bd_sf"/>
</dbReference>
<dbReference type="Proteomes" id="UP000000433">
    <property type="component" value="Chromosome"/>
</dbReference>
<dbReference type="SUPFAM" id="SSF46785">
    <property type="entry name" value="Winged helix' DNA-binding domain"/>
    <property type="match status" value="1"/>
</dbReference>